<dbReference type="PANTHER" id="PTHR11923:SF51">
    <property type="entry name" value="LYSOSOME MEMBRANE PROTEIN 2"/>
    <property type="match status" value="1"/>
</dbReference>
<keyword evidence="10" id="KW-1185">Reference proteome</keyword>
<dbReference type="EnsemblMetazoa" id="XM_022792879">
    <property type="protein sequence ID" value="XP_022648614"/>
    <property type="gene ID" value="LOC111245055"/>
</dbReference>
<feature type="compositionally biased region" description="Basic and acidic residues" evidence="7">
    <location>
        <begin position="608"/>
        <end position="618"/>
    </location>
</feature>
<reference evidence="9" key="1">
    <citation type="submission" date="2021-01" db="UniProtKB">
        <authorList>
            <consortium name="EnsemblMetazoa"/>
        </authorList>
    </citation>
    <scope>IDENTIFICATION</scope>
</reference>
<sequence>MSMQIPLAVVGFLVPIGIVSLTYAIYQEMTDVAESMDEDSKAYDAYVNSPVPTYQSIYMFNLTNYEDILRGKRPIVTELGPYVFKTVTQRNSSWYHDLVETTEVNAYYFEPNMSKGTLDDTIFTIDLYAITLLDMLQEKPHLKNISGNMTVFFNMTVRKLLYEGYEENNEWADILRFPGSLVSYLRPNNGSITKYQVYTGRSGRSKDTNAYYSWQNSKTLNYFKPACSNLDGTNGEFYQPTLYPPLIVKIFRRSLCKPWRLYLKDRFLRLGEPIVRYKALADLFSETGDPALDSCYSPNPTHRQGTFDATLCYMQDHNLTRYASQVILSSPHFLNGDPTLTQQISGLAPNEYEHGFYIDVHAVVFTLLLLMACGCLVLERFVPQLVRIIATTSRAWRKYSRAFQKTAHASYAEGLYVQYYQCRAVPERRPPYCRRTWAVRVPDMSWGGDQLLFDESHTLYFAPELSNGTLDSEIVTVDIVVASVIQMIDELPKKLQLLAKLIIQWRSILCKYKVRELLYDGYCHFWAKIGKIIQPELPMINGKVGFLLGGNASNNGSYTAFSRAFGHASKISMITSLANRTTISYYDRPCNQYSGTSQLKQKRGPLAPRHDEVSKGQA</sequence>
<keyword evidence="5 8" id="KW-0472">Membrane</keyword>
<dbReference type="GO" id="GO:0016020">
    <property type="term" value="C:membrane"/>
    <property type="evidence" value="ECO:0007669"/>
    <property type="project" value="UniProtKB-SubCell"/>
</dbReference>
<dbReference type="InterPro" id="IPR002159">
    <property type="entry name" value="CD36_fam"/>
</dbReference>
<dbReference type="PRINTS" id="PR01609">
    <property type="entry name" value="CD36FAMILY"/>
</dbReference>
<evidence type="ECO:0000256" key="2">
    <source>
        <dbReference type="ARBA" id="ARBA00010532"/>
    </source>
</evidence>
<dbReference type="AlphaFoldDB" id="A0A7M7J9A9"/>
<feature type="transmembrane region" description="Helical" evidence="8">
    <location>
        <begin position="7"/>
        <end position="26"/>
    </location>
</feature>
<evidence type="ECO:0000256" key="4">
    <source>
        <dbReference type="ARBA" id="ARBA00022989"/>
    </source>
</evidence>
<dbReference type="GO" id="GO:0005044">
    <property type="term" value="F:scavenger receptor activity"/>
    <property type="evidence" value="ECO:0007669"/>
    <property type="project" value="TreeGrafter"/>
</dbReference>
<dbReference type="RefSeq" id="XP_022648614.1">
    <property type="nucleotide sequence ID" value="XM_022792879.1"/>
</dbReference>
<dbReference type="Pfam" id="PF01130">
    <property type="entry name" value="CD36"/>
    <property type="match status" value="2"/>
</dbReference>
<comment type="similarity">
    <text evidence="2">Belongs to the CD36 family.</text>
</comment>
<feature type="region of interest" description="Disordered" evidence="7">
    <location>
        <begin position="596"/>
        <end position="618"/>
    </location>
</feature>
<keyword evidence="6" id="KW-0325">Glycoprotein</keyword>
<dbReference type="GeneID" id="111245055"/>
<evidence type="ECO:0000256" key="5">
    <source>
        <dbReference type="ARBA" id="ARBA00023136"/>
    </source>
</evidence>
<evidence type="ECO:0000313" key="9">
    <source>
        <dbReference type="EnsemblMetazoa" id="XP_022648614"/>
    </source>
</evidence>
<proteinExistence type="inferred from homology"/>
<dbReference type="PANTHER" id="PTHR11923">
    <property type="entry name" value="SCAVENGER RECEPTOR CLASS B TYPE-1 SR-B1"/>
    <property type="match status" value="1"/>
</dbReference>
<protein>
    <submittedName>
        <fullName evidence="9">Uncharacterized protein</fullName>
    </submittedName>
</protein>
<accession>A0A7M7J9A9</accession>
<evidence type="ECO:0000256" key="8">
    <source>
        <dbReference type="SAM" id="Phobius"/>
    </source>
</evidence>
<name>A0A7M7J9A9_VARDE</name>
<evidence type="ECO:0000256" key="6">
    <source>
        <dbReference type="ARBA" id="ARBA00023180"/>
    </source>
</evidence>
<keyword evidence="4 8" id="KW-1133">Transmembrane helix</keyword>
<evidence type="ECO:0000256" key="7">
    <source>
        <dbReference type="SAM" id="MobiDB-lite"/>
    </source>
</evidence>
<evidence type="ECO:0000313" key="10">
    <source>
        <dbReference type="Proteomes" id="UP000594260"/>
    </source>
</evidence>
<evidence type="ECO:0000256" key="1">
    <source>
        <dbReference type="ARBA" id="ARBA00004370"/>
    </source>
</evidence>
<keyword evidence="3 8" id="KW-0812">Transmembrane</keyword>
<dbReference type="Proteomes" id="UP000594260">
    <property type="component" value="Unplaced"/>
</dbReference>
<comment type="subcellular location">
    <subcellularLocation>
        <location evidence="1">Membrane</location>
    </subcellularLocation>
</comment>
<dbReference type="GO" id="GO:0005737">
    <property type="term" value="C:cytoplasm"/>
    <property type="evidence" value="ECO:0007669"/>
    <property type="project" value="TreeGrafter"/>
</dbReference>
<evidence type="ECO:0000256" key="3">
    <source>
        <dbReference type="ARBA" id="ARBA00022692"/>
    </source>
</evidence>
<organism evidence="9 10">
    <name type="scientific">Varroa destructor</name>
    <name type="common">Honeybee mite</name>
    <dbReference type="NCBI Taxonomy" id="109461"/>
    <lineage>
        <taxon>Eukaryota</taxon>
        <taxon>Metazoa</taxon>
        <taxon>Ecdysozoa</taxon>
        <taxon>Arthropoda</taxon>
        <taxon>Chelicerata</taxon>
        <taxon>Arachnida</taxon>
        <taxon>Acari</taxon>
        <taxon>Parasitiformes</taxon>
        <taxon>Mesostigmata</taxon>
        <taxon>Gamasina</taxon>
        <taxon>Dermanyssoidea</taxon>
        <taxon>Varroidae</taxon>
        <taxon>Varroa</taxon>
    </lineage>
</organism>